<reference evidence="2 3" key="1">
    <citation type="submission" date="2018-06" db="EMBL/GenBank/DDBJ databases">
        <title>Combined omics and stable isotope probing to characterize newly discovered Mariana Back-Arc vent microbial communities.</title>
        <authorList>
            <person name="Trembath-Reichert E."/>
            <person name="Huber J.A."/>
        </authorList>
    </citation>
    <scope>NUCLEOTIDE SEQUENCE [LARGE SCALE GENOMIC DNA]</scope>
    <source>
        <strain evidence="2">MAG 58</strain>
    </source>
</reference>
<evidence type="ECO:0000256" key="1">
    <source>
        <dbReference type="SAM" id="Phobius"/>
    </source>
</evidence>
<organism evidence="2 3">
    <name type="scientific">SAR324 cluster bacterium</name>
    <dbReference type="NCBI Taxonomy" id="2024889"/>
    <lineage>
        <taxon>Bacteria</taxon>
        <taxon>Deltaproteobacteria</taxon>
        <taxon>SAR324 cluster</taxon>
    </lineage>
</organism>
<dbReference type="EMBL" id="QNZK01000126">
    <property type="protein sequence ID" value="RTZ86071.1"/>
    <property type="molecule type" value="Genomic_DNA"/>
</dbReference>
<proteinExistence type="predicted"/>
<sequence length="163" mass="18944">MTPLKIIQGWVVRYPKRILFLTLFLGASVVPSLLFLKNDPSPHLLPVSHPARQALQQLREDFTGTNSGVFIMLEAKDTIFKTNTLERIQRLTEAIQNMQLLSTEDLEALNVIAEQMSGKEGLRLQKLLPKEVKDLNDMFWMEFEEMRETLENEGRWFPEWNSL</sequence>
<protein>
    <submittedName>
        <fullName evidence="2">Uncharacterized protein</fullName>
    </submittedName>
</protein>
<name>A0A432GRE0_9DELT</name>
<evidence type="ECO:0000313" key="2">
    <source>
        <dbReference type="EMBL" id="RTZ86071.1"/>
    </source>
</evidence>
<gene>
    <name evidence="2" type="ORF">DSY96_03575</name>
</gene>
<accession>A0A432GRE0</accession>
<keyword evidence="1" id="KW-0472">Membrane</keyword>
<feature type="non-terminal residue" evidence="2">
    <location>
        <position position="163"/>
    </location>
</feature>
<feature type="transmembrane region" description="Helical" evidence="1">
    <location>
        <begin position="18"/>
        <end position="36"/>
    </location>
</feature>
<comment type="caution">
    <text evidence="2">The sequence shown here is derived from an EMBL/GenBank/DDBJ whole genome shotgun (WGS) entry which is preliminary data.</text>
</comment>
<keyword evidence="1" id="KW-0812">Transmembrane</keyword>
<dbReference type="AlphaFoldDB" id="A0A432GRE0"/>
<evidence type="ECO:0000313" key="3">
    <source>
        <dbReference type="Proteomes" id="UP000287917"/>
    </source>
</evidence>
<dbReference type="Proteomes" id="UP000287917">
    <property type="component" value="Unassembled WGS sequence"/>
</dbReference>
<keyword evidence="1" id="KW-1133">Transmembrane helix</keyword>